<dbReference type="Pfam" id="PF05437">
    <property type="entry name" value="AzlD"/>
    <property type="match status" value="1"/>
</dbReference>
<evidence type="ECO:0000313" key="2">
    <source>
        <dbReference type="EMBL" id="MFD2205698.1"/>
    </source>
</evidence>
<feature type="transmembrane region" description="Helical" evidence="1">
    <location>
        <begin position="78"/>
        <end position="98"/>
    </location>
</feature>
<protein>
    <submittedName>
        <fullName evidence="2">AzlD family protein</fullName>
    </submittedName>
</protein>
<name>A0ABW5BLC7_9PROT</name>
<dbReference type="EMBL" id="JBHUII010000004">
    <property type="protein sequence ID" value="MFD2205698.1"/>
    <property type="molecule type" value="Genomic_DNA"/>
</dbReference>
<accession>A0ABW5BLC7</accession>
<dbReference type="RefSeq" id="WP_380250561.1">
    <property type="nucleotide sequence ID" value="NZ_JBHUII010000004.1"/>
</dbReference>
<keyword evidence="3" id="KW-1185">Reference proteome</keyword>
<dbReference type="Proteomes" id="UP001597294">
    <property type="component" value="Unassembled WGS sequence"/>
</dbReference>
<keyword evidence="1" id="KW-0812">Transmembrane</keyword>
<gene>
    <name evidence="2" type="ORF">ACFSKO_08755</name>
</gene>
<evidence type="ECO:0000256" key="1">
    <source>
        <dbReference type="SAM" id="Phobius"/>
    </source>
</evidence>
<evidence type="ECO:0000313" key="3">
    <source>
        <dbReference type="Proteomes" id="UP001597294"/>
    </source>
</evidence>
<organism evidence="2 3">
    <name type="scientific">Kiloniella antarctica</name>
    <dbReference type="NCBI Taxonomy" id="1550907"/>
    <lineage>
        <taxon>Bacteria</taxon>
        <taxon>Pseudomonadati</taxon>
        <taxon>Pseudomonadota</taxon>
        <taxon>Alphaproteobacteria</taxon>
        <taxon>Rhodospirillales</taxon>
        <taxon>Kiloniellaceae</taxon>
        <taxon>Kiloniella</taxon>
    </lineage>
</organism>
<proteinExistence type="predicted"/>
<feature type="transmembrane region" description="Helical" evidence="1">
    <location>
        <begin position="6"/>
        <end position="27"/>
    </location>
</feature>
<keyword evidence="1" id="KW-0472">Membrane</keyword>
<dbReference type="InterPro" id="IPR008407">
    <property type="entry name" value="Brnchd-chn_aa_trnsp_AzlD"/>
</dbReference>
<reference evidence="3" key="1">
    <citation type="journal article" date="2019" name="Int. J. Syst. Evol. Microbiol.">
        <title>The Global Catalogue of Microorganisms (GCM) 10K type strain sequencing project: providing services to taxonomists for standard genome sequencing and annotation.</title>
        <authorList>
            <consortium name="The Broad Institute Genomics Platform"/>
            <consortium name="The Broad Institute Genome Sequencing Center for Infectious Disease"/>
            <person name="Wu L."/>
            <person name="Ma J."/>
        </authorList>
    </citation>
    <scope>NUCLEOTIDE SEQUENCE [LARGE SCALE GENOMIC DNA]</scope>
    <source>
        <strain evidence="3">CGMCC 4.7192</strain>
    </source>
</reference>
<sequence>MHDNTYLIILACAVVTYMTRIGGHMILSRFGSPHYRVEAALEAVPTAVLTALVAPSLLNQGPAEALSIVIAGVVALRGSLMISVATGLISLVALRFVLG</sequence>
<comment type="caution">
    <text evidence="2">The sequence shown here is derived from an EMBL/GenBank/DDBJ whole genome shotgun (WGS) entry which is preliminary data.</text>
</comment>
<keyword evidence="1" id="KW-1133">Transmembrane helix</keyword>